<sequence length="137" mass="14597">MTGAQTATRASAASSNPVVTASFGGGQINWEDDSTMIYRFTAIERDDKIFVCGAYAGSGSSLNPAFNNQLLRRSTVTVNGETVLRSLAYFYSASADMADSLLVGSETRCRSTSLAAGSVPLEEVQVELRQGRVTIRT</sequence>
<dbReference type="EMBL" id="CP151762">
    <property type="protein sequence ID" value="WZU62127.1"/>
    <property type="molecule type" value="Genomic_DNA"/>
</dbReference>
<protein>
    <submittedName>
        <fullName evidence="1">Uncharacterized protein</fullName>
    </submittedName>
</protein>
<name>A0AAN0NFW2_9RHOB</name>
<reference evidence="1 2" key="1">
    <citation type="submission" date="2024-04" db="EMBL/GenBank/DDBJ databases">
        <title>Phylogenomic analyses of a clade within the roseobacter group suggest taxonomic reassignments of species of the genera Aestuariivita, Citreicella, Loktanella, Nautella, Pelagibaca, Ruegeria, Thalassobius, Thiobacimonas and Tropicibacter, and the proposal o.</title>
        <authorList>
            <person name="Jeon C.O."/>
        </authorList>
    </citation>
    <scope>NUCLEOTIDE SEQUENCE [LARGE SCALE GENOMIC DNA]</scope>
    <source>
        <strain evidence="1 2">G8-12</strain>
    </source>
</reference>
<dbReference type="AlphaFoldDB" id="A0AAN0NFW2"/>
<keyword evidence="2" id="KW-1185">Reference proteome</keyword>
<organism evidence="1 2">
    <name type="scientific">Yoonia algicola</name>
    <dbReference type="NCBI Taxonomy" id="3137368"/>
    <lineage>
        <taxon>Bacteria</taxon>
        <taxon>Pseudomonadati</taxon>
        <taxon>Pseudomonadota</taxon>
        <taxon>Alphaproteobacteria</taxon>
        <taxon>Rhodobacterales</taxon>
        <taxon>Paracoccaceae</taxon>
        <taxon>Yoonia</taxon>
    </lineage>
</organism>
<accession>A0AAN0NFW2</accession>
<gene>
    <name evidence="1" type="ORF">AABB28_09325</name>
</gene>
<dbReference type="KEGG" id="yag:AABB28_09325"/>
<dbReference type="RefSeq" id="WP_342068539.1">
    <property type="nucleotide sequence ID" value="NZ_CP151762.1"/>
</dbReference>
<evidence type="ECO:0000313" key="1">
    <source>
        <dbReference type="EMBL" id="WZU62127.1"/>
    </source>
</evidence>
<dbReference type="Proteomes" id="UP001451782">
    <property type="component" value="Chromosome"/>
</dbReference>
<evidence type="ECO:0000313" key="2">
    <source>
        <dbReference type="Proteomes" id="UP001451782"/>
    </source>
</evidence>
<proteinExistence type="predicted"/>